<sequence length="92" mass="10519">MLDRLCLIFAASTLKSAQVWHVPLTEEGTCPFLLLYPVSVAPKGISEHQNISRIVIFLFARLRAPVGELHDCGIEVVDTRRSKLFYQTYWQN</sequence>
<dbReference type="AlphaFoldDB" id="A0A6B0UHB0"/>
<evidence type="ECO:0000313" key="1">
    <source>
        <dbReference type="EMBL" id="MXU86653.1"/>
    </source>
</evidence>
<protein>
    <submittedName>
        <fullName evidence="1">Putative secreted protein</fullName>
    </submittedName>
</protein>
<proteinExistence type="predicted"/>
<reference evidence="1" key="1">
    <citation type="submission" date="2019-12" db="EMBL/GenBank/DDBJ databases">
        <title>An insight into the sialome of adult female Ixodes ricinus ticks feeding for 6 days.</title>
        <authorList>
            <person name="Perner J."/>
            <person name="Ribeiro J.M.C."/>
        </authorList>
    </citation>
    <scope>NUCLEOTIDE SEQUENCE</scope>
    <source>
        <strain evidence="1">Semi-engorged</strain>
        <tissue evidence="1">Salivary glands</tissue>
    </source>
</reference>
<dbReference type="EMBL" id="GIFC01004570">
    <property type="protein sequence ID" value="MXU86653.1"/>
    <property type="molecule type" value="Transcribed_RNA"/>
</dbReference>
<name>A0A6B0UHB0_IXORI</name>
<accession>A0A6B0UHB0</accession>
<organism evidence="1">
    <name type="scientific">Ixodes ricinus</name>
    <name type="common">Common tick</name>
    <name type="synonym">Acarus ricinus</name>
    <dbReference type="NCBI Taxonomy" id="34613"/>
    <lineage>
        <taxon>Eukaryota</taxon>
        <taxon>Metazoa</taxon>
        <taxon>Ecdysozoa</taxon>
        <taxon>Arthropoda</taxon>
        <taxon>Chelicerata</taxon>
        <taxon>Arachnida</taxon>
        <taxon>Acari</taxon>
        <taxon>Parasitiformes</taxon>
        <taxon>Ixodida</taxon>
        <taxon>Ixodoidea</taxon>
        <taxon>Ixodidae</taxon>
        <taxon>Ixodinae</taxon>
        <taxon>Ixodes</taxon>
    </lineage>
</organism>